<dbReference type="PROSITE" id="PS51898">
    <property type="entry name" value="TYR_RECOMBINASE"/>
    <property type="match status" value="1"/>
</dbReference>
<dbReference type="InterPro" id="IPR050090">
    <property type="entry name" value="Tyrosine_recombinase_XerCD"/>
</dbReference>
<evidence type="ECO:0000256" key="3">
    <source>
        <dbReference type="ARBA" id="ARBA00023125"/>
    </source>
</evidence>
<comment type="similarity">
    <text evidence="1">Belongs to the 'phage' integrase family.</text>
</comment>
<dbReference type="InterPro" id="IPR013762">
    <property type="entry name" value="Integrase-like_cat_sf"/>
</dbReference>
<dbReference type="CDD" id="cd01184">
    <property type="entry name" value="INT_C_like_1"/>
    <property type="match status" value="1"/>
</dbReference>
<evidence type="ECO:0000313" key="6">
    <source>
        <dbReference type="EMBL" id="CUX66528.1"/>
    </source>
</evidence>
<dbReference type="PANTHER" id="PTHR30349:SF41">
    <property type="entry name" value="INTEGRASE_RECOMBINASE PROTEIN MJ0367-RELATED"/>
    <property type="match status" value="1"/>
</dbReference>
<dbReference type="EMBL" id="FBWH01000048">
    <property type="protein sequence ID" value="CUX66528.1"/>
    <property type="molecule type" value="Genomic_DNA"/>
</dbReference>
<dbReference type="RefSeq" id="WP_080838855.1">
    <property type="nucleotide sequence ID" value="NZ_LT009757.1"/>
</dbReference>
<feature type="domain" description="Tyr recombinase" evidence="5">
    <location>
        <begin position="370"/>
        <end position="586"/>
    </location>
</feature>
<dbReference type="Pfam" id="PF20172">
    <property type="entry name" value="DUF6538"/>
    <property type="match status" value="1"/>
</dbReference>
<sequence length="614" mass="70657">MTRRSNLIRREGGTYYARIYIPAELRHHFPSEDKKISLRTKDEATAKRRLNAEVHKWDVVFDDMRARRHLSDQDKAVAVWEHYEARLNEDAERRRSMPTDADLEREAALVWLRIDRREIRSDDMVSMINGYADLELLKRARQDDANLRSRRLTALKRDLAAGRYALVEEDVRHFIERHQLLVDDGSEQFRELSALMMRADIEALERTVERDAGDYSGRPKDPIVKPAFAKPRETAAPGQSVMELFEVYARENPRSVTPDTLAQARRDIGLFVDHVGTTFPVSKIDKKAVREWKALLMLYPVKATETKEFKGMKIAQIVAHNETVRKSVLSVNTVNRYLSNLAAFCSWLVGHGYIDYNPTEGMFLAKDKRKKVYPFTVDQMNALFRSPLFTGCASDDAPRFWNKPGDVRIRDHRYWIPLIMLYSGARPGEIAQLGLSDVREERQTWIFDVTETADDGSDEVKRLKTESSRRVVPVHQELIELGFLDYLAAIRDGGHTRVFPLAVRNERGQMLSDYSRDFGRYLEKIGLKNGRGLSLYSFRHGAFDAMRRAGYLDEQFNFIFGHVSTGNRVTQGYGVLTQGVLEQRAELVNAIGYPGLDLEHLVIQPERESMRSLG</sequence>
<evidence type="ECO:0000259" key="5">
    <source>
        <dbReference type="PROSITE" id="PS51898"/>
    </source>
</evidence>
<protein>
    <submittedName>
        <fullName evidence="6">Site-specific recombinase XerD</fullName>
    </submittedName>
</protein>
<organism evidence="6 7">
    <name type="scientific">Agrobacterium genomosp. 13 str. CFBP 6927</name>
    <dbReference type="NCBI Taxonomy" id="1183428"/>
    <lineage>
        <taxon>Bacteria</taxon>
        <taxon>Pseudomonadati</taxon>
        <taxon>Pseudomonadota</taxon>
        <taxon>Alphaproteobacteria</taxon>
        <taxon>Hyphomicrobiales</taxon>
        <taxon>Rhizobiaceae</taxon>
        <taxon>Rhizobium/Agrobacterium group</taxon>
        <taxon>Agrobacterium</taxon>
        <taxon>Agrobacterium tumefaciens complex</taxon>
    </lineage>
</organism>
<dbReference type="PANTHER" id="PTHR30349">
    <property type="entry name" value="PHAGE INTEGRASE-RELATED"/>
    <property type="match status" value="1"/>
</dbReference>
<keyword evidence="4" id="KW-0233">DNA recombination</keyword>
<dbReference type="Proteomes" id="UP000191812">
    <property type="component" value="Unassembled WGS sequence"/>
</dbReference>
<name>A0ABP2BT49_9HYPH</name>
<evidence type="ECO:0000256" key="1">
    <source>
        <dbReference type="ARBA" id="ARBA00008857"/>
    </source>
</evidence>
<evidence type="ECO:0000313" key="7">
    <source>
        <dbReference type="Proteomes" id="UP000191812"/>
    </source>
</evidence>
<comment type="caution">
    <text evidence="6">The sequence shown here is derived from an EMBL/GenBank/DDBJ whole genome shotgun (WGS) entry which is preliminary data.</text>
</comment>
<dbReference type="InterPro" id="IPR002104">
    <property type="entry name" value="Integrase_catalytic"/>
</dbReference>
<dbReference type="InterPro" id="IPR046668">
    <property type="entry name" value="DUF6538"/>
</dbReference>
<accession>A0ABP2BT49</accession>
<evidence type="ECO:0000256" key="2">
    <source>
        <dbReference type="ARBA" id="ARBA00022908"/>
    </source>
</evidence>
<dbReference type="Gene3D" id="1.10.150.130">
    <property type="match status" value="1"/>
</dbReference>
<reference evidence="6 7" key="1">
    <citation type="submission" date="2016-01" db="EMBL/GenBank/DDBJ databases">
        <authorList>
            <person name="Regsiter A."/>
            <person name="william w."/>
        </authorList>
    </citation>
    <scope>NUCLEOTIDE SEQUENCE [LARGE SCALE GENOMIC DNA]</scope>
    <source>
        <strain evidence="6 7">CFBP 6927</strain>
    </source>
</reference>
<dbReference type="SUPFAM" id="SSF56349">
    <property type="entry name" value="DNA breaking-rejoining enzymes"/>
    <property type="match status" value="1"/>
</dbReference>
<gene>
    <name evidence="6" type="ORF">AGR13a_Lc90446</name>
</gene>
<keyword evidence="3" id="KW-0238">DNA-binding</keyword>
<evidence type="ECO:0000256" key="4">
    <source>
        <dbReference type="ARBA" id="ARBA00023172"/>
    </source>
</evidence>
<keyword evidence="2" id="KW-0229">DNA integration</keyword>
<keyword evidence="7" id="KW-1185">Reference proteome</keyword>
<proteinExistence type="inferred from homology"/>
<dbReference type="InterPro" id="IPR011010">
    <property type="entry name" value="DNA_brk_join_enz"/>
</dbReference>
<dbReference type="InterPro" id="IPR010998">
    <property type="entry name" value="Integrase_recombinase_N"/>
</dbReference>
<dbReference type="Gene3D" id="1.10.443.10">
    <property type="entry name" value="Intergrase catalytic core"/>
    <property type="match status" value="1"/>
</dbReference>